<evidence type="ECO:0000313" key="1">
    <source>
        <dbReference type="EMBL" id="MFG3816871.1"/>
    </source>
</evidence>
<reference evidence="2" key="1">
    <citation type="journal article" date="2024" name="Algal Res.">
        <title>Biochemical, toxicological and genomic investigation of a high-biomass producing Limnothrix strain isolated from Italian shallow drinking water reservoir.</title>
        <authorList>
            <person name="Simonazzi M."/>
            <person name="Shishido T.K."/>
            <person name="Delbaje E."/>
            <person name="Wahlsten M."/>
            <person name="Fewer D.P."/>
            <person name="Sivonen K."/>
            <person name="Pezzolesi L."/>
            <person name="Pistocchi R."/>
        </authorList>
    </citation>
    <scope>NUCLEOTIDE SEQUENCE [LARGE SCALE GENOMIC DNA]</scope>
    <source>
        <strain evidence="2">LRLZ20PSL1</strain>
    </source>
</reference>
<organism evidence="1 2">
    <name type="scientific">Limnothrix redekei LRLZ20PSL1</name>
    <dbReference type="NCBI Taxonomy" id="3112953"/>
    <lineage>
        <taxon>Bacteria</taxon>
        <taxon>Bacillati</taxon>
        <taxon>Cyanobacteriota</taxon>
        <taxon>Cyanophyceae</taxon>
        <taxon>Pseudanabaenales</taxon>
        <taxon>Pseudanabaenaceae</taxon>
        <taxon>Limnothrix</taxon>
    </lineage>
</organism>
<dbReference type="PANTHER" id="PTHR36895">
    <property type="match status" value="1"/>
</dbReference>
<keyword evidence="2" id="KW-1185">Reference proteome</keyword>
<dbReference type="InterPro" id="IPR013785">
    <property type="entry name" value="Aldolase_TIM"/>
</dbReference>
<sequence>MSAMSQLQSALDRGQALKAIAGLNNFDGDRVEAIVKAAELGGATFVDIAADPALVQRIKAITSLPVCVSAVEPAKFVDCVAAGADLIEIGNFDSFYAQGIRFEAAEVLAMTQETRRLLPDVLLSVTVPHILALDEQVALAEALVAAGADIIQTEGGTSSQPVHAGSLGLIEKAAPTLAAAYEISRAVSVPVLCASGISAVTAPLAIAAGAAGVGVGSAINKLDSEIAMVAAVRSIVESLTGTGTALGTKNLQAASGTGTGTALDTEN</sequence>
<dbReference type="InterPro" id="IPR007570">
    <property type="entry name" value="Uncharacterised_Ycf23"/>
</dbReference>
<dbReference type="SUPFAM" id="SSF51569">
    <property type="entry name" value="Aldolase"/>
    <property type="match status" value="1"/>
</dbReference>
<gene>
    <name evidence="1" type="ORF">VPK24_04410</name>
</gene>
<protein>
    <submittedName>
        <fullName evidence="1">DUF561 domain-containing protein</fullName>
    </submittedName>
</protein>
<dbReference type="RefSeq" id="WP_393010911.1">
    <property type="nucleotide sequence ID" value="NZ_JAZAQF010000023.1"/>
</dbReference>
<dbReference type="EMBL" id="JAZAQF010000023">
    <property type="protein sequence ID" value="MFG3816871.1"/>
    <property type="molecule type" value="Genomic_DNA"/>
</dbReference>
<accession>A0ABW7CAD8</accession>
<dbReference type="Pfam" id="PF04481">
    <property type="entry name" value="DUF561"/>
    <property type="match status" value="1"/>
</dbReference>
<dbReference type="Proteomes" id="UP001604335">
    <property type="component" value="Unassembled WGS sequence"/>
</dbReference>
<evidence type="ECO:0000313" key="2">
    <source>
        <dbReference type="Proteomes" id="UP001604335"/>
    </source>
</evidence>
<name>A0ABW7CAD8_9CYAN</name>
<proteinExistence type="predicted"/>
<comment type="caution">
    <text evidence="1">The sequence shown here is derived from an EMBL/GenBank/DDBJ whole genome shotgun (WGS) entry which is preliminary data.</text>
</comment>
<dbReference type="PANTHER" id="PTHR36895:SF1">
    <property type="entry name" value="YCF23 PROTEIN"/>
    <property type="match status" value="1"/>
</dbReference>
<dbReference type="Gene3D" id="3.20.20.70">
    <property type="entry name" value="Aldolase class I"/>
    <property type="match status" value="1"/>
</dbReference>